<dbReference type="PROSITE" id="PS51078">
    <property type="entry name" value="ICLR_ED"/>
    <property type="match status" value="1"/>
</dbReference>
<dbReference type="Gene3D" id="3.30.450.40">
    <property type="match status" value="1"/>
</dbReference>
<dbReference type="SUPFAM" id="SSF46785">
    <property type="entry name" value="Winged helix' DNA-binding domain"/>
    <property type="match status" value="1"/>
</dbReference>
<dbReference type="PANTHER" id="PTHR30136">
    <property type="entry name" value="HELIX-TURN-HELIX TRANSCRIPTIONAL REGULATOR, ICLR FAMILY"/>
    <property type="match status" value="1"/>
</dbReference>
<proteinExistence type="predicted"/>
<sequence length="250" mass="27184">MHDQNGPARIALILRQIAEHNRKGLRQVDVVNLTALDKATVHRVLKALAASGFLATGKDRKRFHLGPLIYELASVTSTPFDLRSICEPFLQSLVRQTDNTVMMSVRDGLDCLCLRRVSGDYPVQVVTVEEGARRPLGVGGGTQVILAALPEAEWRTIVTKNLDRCAERGLSETAVVAAIERIREAGYASQRTATTEAAWTISVALMSSSGRPVASLSVVGITERMTGEREPAILQALQNAKREIEESLSA</sequence>
<gene>
    <name evidence="6" type="primary">srpS</name>
    <name evidence="6" type="ORF">SAMEA3906486_02992</name>
</gene>
<organism evidence="6 7">
    <name type="scientific">Bordetella ansorpii</name>
    <dbReference type="NCBI Taxonomy" id="288768"/>
    <lineage>
        <taxon>Bacteria</taxon>
        <taxon>Pseudomonadati</taxon>
        <taxon>Pseudomonadota</taxon>
        <taxon>Betaproteobacteria</taxon>
        <taxon>Burkholderiales</taxon>
        <taxon>Alcaligenaceae</taxon>
        <taxon>Bordetella</taxon>
    </lineage>
</organism>
<dbReference type="InterPro" id="IPR014757">
    <property type="entry name" value="Tscrpt_reg_IclR_C"/>
</dbReference>
<dbReference type="InterPro" id="IPR036388">
    <property type="entry name" value="WH-like_DNA-bd_sf"/>
</dbReference>
<dbReference type="GO" id="GO:0003677">
    <property type="term" value="F:DNA binding"/>
    <property type="evidence" value="ECO:0007669"/>
    <property type="project" value="UniProtKB-KW"/>
</dbReference>
<dbReference type="PROSITE" id="PS51077">
    <property type="entry name" value="HTH_ICLR"/>
    <property type="match status" value="1"/>
</dbReference>
<dbReference type="Gene3D" id="1.10.10.10">
    <property type="entry name" value="Winged helix-like DNA-binding domain superfamily/Winged helix DNA-binding domain"/>
    <property type="match status" value="1"/>
</dbReference>
<feature type="domain" description="IclR-ED" evidence="5">
    <location>
        <begin position="68"/>
        <end position="250"/>
    </location>
</feature>
<name>A0A157SIN0_9BORD</name>
<dbReference type="GO" id="GO:0045892">
    <property type="term" value="P:negative regulation of DNA-templated transcription"/>
    <property type="evidence" value="ECO:0007669"/>
    <property type="project" value="TreeGrafter"/>
</dbReference>
<dbReference type="InterPro" id="IPR005471">
    <property type="entry name" value="Tscrpt_reg_IclR_N"/>
</dbReference>
<evidence type="ECO:0000259" key="5">
    <source>
        <dbReference type="PROSITE" id="PS51078"/>
    </source>
</evidence>
<evidence type="ECO:0000256" key="3">
    <source>
        <dbReference type="ARBA" id="ARBA00023163"/>
    </source>
</evidence>
<evidence type="ECO:0000259" key="4">
    <source>
        <dbReference type="PROSITE" id="PS51077"/>
    </source>
</evidence>
<dbReference type="EMBL" id="FKIF01000006">
    <property type="protein sequence ID" value="SAI70265.1"/>
    <property type="molecule type" value="Genomic_DNA"/>
</dbReference>
<protein>
    <submittedName>
        <fullName evidence="6">IclR family transcriptional regulator</fullName>
    </submittedName>
</protein>
<evidence type="ECO:0000313" key="6">
    <source>
        <dbReference type="EMBL" id="SAI70265.1"/>
    </source>
</evidence>
<dbReference type="Pfam" id="PF01614">
    <property type="entry name" value="IclR_C"/>
    <property type="match status" value="1"/>
</dbReference>
<evidence type="ECO:0000256" key="2">
    <source>
        <dbReference type="ARBA" id="ARBA00023125"/>
    </source>
</evidence>
<keyword evidence="2" id="KW-0238">DNA-binding</keyword>
<dbReference type="InterPro" id="IPR036390">
    <property type="entry name" value="WH_DNA-bd_sf"/>
</dbReference>
<dbReference type="PANTHER" id="PTHR30136:SF39">
    <property type="entry name" value="TRANSCRIPTIONAL REGULATORY PROTEIN"/>
    <property type="match status" value="1"/>
</dbReference>
<evidence type="ECO:0000256" key="1">
    <source>
        <dbReference type="ARBA" id="ARBA00023015"/>
    </source>
</evidence>
<keyword evidence="7" id="KW-1185">Reference proteome</keyword>
<dbReference type="AlphaFoldDB" id="A0A157SIN0"/>
<dbReference type="InterPro" id="IPR029016">
    <property type="entry name" value="GAF-like_dom_sf"/>
</dbReference>
<dbReference type="OrthoDB" id="9807558at2"/>
<keyword evidence="3" id="KW-0804">Transcription</keyword>
<dbReference type="Pfam" id="PF09339">
    <property type="entry name" value="HTH_IclR"/>
    <property type="match status" value="1"/>
</dbReference>
<dbReference type="SUPFAM" id="SSF55781">
    <property type="entry name" value="GAF domain-like"/>
    <property type="match status" value="1"/>
</dbReference>
<dbReference type="GO" id="GO:0003700">
    <property type="term" value="F:DNA-binding transcription factor activity"/>
    <property type="evidence" value="ECO:0007669"/>
    <property type="project" value="TreeGrafter"/>
</dbReference>
<reference evidence="6 7" key="1">
    <citation type="submission" date="2016-04" db="EMBL/GenBank/DDBJ databases">
        <authorList>
            <consortium name="Pathogen Informatics"/>
        </authorList>
    </citation>
    <scope>NUCLEOTIDE SEQUENCE [LARGE SCALE GENOMIC DNA]</scope>
    <source>
        <strain evidence="6 7">H050680373</strain>
    </source>
</reference>
<feature type="domain" description="HTH iclR-type" evidence="4">
    <location>
        <begin position="4"/>
        <end position="67"/>
    </location>
</feature>
<dbReference type="RefSeq" id="WP_082853066.1">
    <property type="nucleotide sequence ID" value="NZ_FKIF01000006.1"/>
</dbReference>
<dbReference type="Proteomes" id="UP000076848">
    <property type="component" value="Unassembled WGS sequence"/>
</dbReference>
<dbReference type="SMART" id="SM00346">
    <property type="entry name" value="HTH_ICLR"/>
    <property type="match status" value="1"/>
</dbReference>
<keyword evidence="1" id="KW-0805">Transcription regulation</keyword>
<accession>A0A157SIN0</accession>
<dbReference type="InterPro" id="IPR050707">
    <property type="entry name" value="HTH_MetabolicPath_Reg"/>
</dbReference>
<evidence type="ECO:0000313" key="7">
    <source>
        <dbReference type="Proteomes" id="UP000076848"/>
    </source>
</evidence>
<dbReference type="STRING" id="288768.SAMEA3906486_02992"/>